<evidence type="ECO:0000313" key="4">
    <source>
        <dbReference type="Proteomes" id="UP000288943"/>
    </source>
</evidence>
<dbReference type="EMBL" id="JAMDMJ010000001">
    <property type="protein sequence ID" value="MCY9594373.1"/>
    <property type="molecule type" value="Genomic_DNA"/>
</dbReference>
<evidence type="ECO:0000259" key="1">
    <source>
        <dbReference type="Pfam" id="PF11181"/>
    </source>
</evidence>
<feature type="domain" description="General stress protein 17M-like" evidence="1">
    <location>
        <begin position="5"/>
        <end position="99"/>
    </location>
</feature>
<organism evidence="3 4">
    <name type="scientific">Paenibacillus chitinolyticus</name>
    <dbReference type="NCBI Taxonomy" id="79263"/>
    <lineage>
        <taxon>Bacteria</taxon>
        <taxon>Bacillati</taxon>
        <taxon>Bacillota</taxon>
        <taxon>Bacilli</taxon>
        <taxon>Bacillales</taxon>
        <taxon>Paenibacillaceae</taxon>
        <taxon>Paenibacillus</taxon>
    </lineage>
</organism>
<name>A0A410WVV7_9BACL</name>
<evidence type="ECO:0000313" key="5">
    <source>
        <dbReference type="Proteomes" id="UP001527202"/>
    </source>
</evidence>
<proteinExistence type="predicted"/>
<protein>
    <submittedName>
        <fullName evidence="2">General stress protein</fullName>
    </submittedName>
</protein>
<gene>
    <name evidence="2" type="ORF">M5X16_01090</name>
    <name evidence="3" type="ORF">PC41400_12125</name>
</gene>
<dbReference type="RefSeq" id="WP_042228363.1">
    <property type="nucleotide sequence ID" value="NZ_CP026520.1"/>
</dbReference>
<reference evidence="2 5" key="2">
    <citation type="submission" date="2022-05" db="EMBL/GenBank/DDBJ databases">
        <title>Genome Sequencing of Bee-Associated Microbes.</title>
        <authorList>
            <person name="Dunlap C."/>
        </authorList>
    </citation>
    <scope>NUCLEOTIDE SEQUENCE [LARGE SCALE GENOMIC DNA]</scope>
    <source>
        <strain evidence="2 5">NRRL B-23120</strain>
    </source>
</reference>
<evidence type="ECO:0000313" key="3">
    <source>
        <dbReference type="EMBL" id="QAV18377.1"/>
    </source>
</evidence>
<dbReference type="Pfam" id="PF11181">
    <property type="entry name" value="YflT"/>
    <property type="match status" value="1"/>
</dbReference>
<dbReference type="KEGG" id="pchi:PC41400_12125"/>
<evidence type="ECO:0000313" key="2">
    <source>
        <dbReference type="EMBL" id="MCY9594373.1"/>
    </source>
</evidence>
<dbReference type="OrthoDB" id="2646875at2"/>
<accession>A0A410WVV7</accession>
<dbReference type="InterPro" id="IPR025889">
    <property type="entry name" value="GSP17M-like_dom"/>
</dbReference>
<reference evidence="3 4" key="1">
    <citation type="submission" date="2018-01" db="EMBL/GenBank/DDBJ databases">
        <title>The whole genome sequencing and assembly of Paenibacillus chitinolyticus KCCM 41400 strain.</title>
        <authorList>
            <person name="Kim J.-Y."/>
            <person name="Park M.-K."/>
            <person name="Lee Y.-J."/>
            <person name="Yi H."/>
            <person name="Bahn Y.-S."/>
            <person name="Kim J.F."/>
            <person name="Lee D.-W."/>
        </authorList>
    </citation>
    <scope>NUCLEOTIDE SEQUENCE [LARGE SCALE GENOMIC DNA]</scope>
    <source>
        <strain evidence="3 4">KCCM 41400</strain>
    </source>
</reference>
<dbReference type="EMBL" id="CP026520">
    <property type="protein sequence ID" value="QAV18377.1"/>
    <property type="molecule type" value="Genomic_DNA"/>
</dbReference>
<dbReference type="AlphaFoldDB" id="A0A410WVV7"/>
<keyword evidence="5" id="KW-1185">Reference proteome</keyword>
<dbReference type="Proteomes" id="UP001527202">
    <property type="component" value="Unassembled WGS sequence"/>
</dbReference>
<sequence length="130" mass="14330">MNHSIIVVDSEKEIRDVIRQLQTAGCEPHCIHVLSDEAVDTEEMLRPRYTSRIGFSAEQMAYTMATVFRGSGMAMRSKLISLGLAGSAIPYYEEEISRGRIVVVAVPSQFVYAYDASYADQAFEASAAGQ</sequence>
<dbReference type="GeneID" id="95375557"/>
<dbReference type="Proteomes" id="UP000288943">
    <property type="component" value="Chromosome"/>
</dbReference>